<name>A0A1V2JR30_PSEAZ</name>
<evidence type="ECO:0000313" key="1">
    <source>
        <dbReference type="EMBL" id="ONH47853.1"/>
    </source>
</evidence>
<proteinExistence type="predicted"/>
<accession>A0A1V2JR30</accession>
<dbReference type="AlphaFoldDB" id="A0A1V2JR30"/>
<dbReference type="Proteomes" id="UP000188559">
    <property type="component" value="Unassembled WGS sequence"/>
</dbReference>
<sequence length="78" mass="8838">MATMGMGRVSGTGAVVTITTTEPEWCSIRQRDDHPQSCRSELAREKPENAALNQAYRVIVDDLREQARSYRGRWGIQE</sequence>
<dbReference type="EMBL" id="MNPV01000001">
    <property type="protein sequence ID" value="ONH47853.1"/>
    <property type="molecule type" value="Genomic_DNA"/>
</dbReference>
<gene>
    <name evidence="1" type="ORF">BLL37_00410</name>
</gene>
<reference evidence="1 2" key="1">
    <citation type="submission" date="2016-10" db="EMBL/GenBank/DDBJ databases">
        <title>Pseudomonas lactis sp. nov. and Pseudomonas paralactis sp. nov., isolated from bovine raw milk.</title>
        <authorList>
            <person name="Von Neubeck M."/>
            <person name="Huptas C."/>
            <person name="Glueck C."/>
            <person name="Krewinkel M."/>
            <person name="Stoeckel M."/>
            <person name="Stressler T."/>
            <person name="Fischer L."/>
            <person name="Hinrichs J."/>
            <person name="Scherer S."/>
            <person name="Wenning M."/>
        </authorList>
    </citation>
    <scope>NUCLEOTIDE SEQUENCE [LARGE SCALE GENOMIC DNA]</scope>
    <source>
        <strain evidence="1 2">DSM 18862</strain>
    </source>
</reference>
<evidence type="ECO:0000313" key="2">
    <source>
        <dbReference type="Proteomes" id="UP000188559"/>
    </source>
</evidence>
<keyword evidence="2" id="KW-1185">Reference proteome</keyword>
<protein>
    <submittedName>
        <fullName evidence="1">Uncharacterized protein</fullName>
    </submittedName>
</protein>
<organism evidence="1 2">
    <name type="scientific">Pseudomonas azotoformans</name>
    <dbReference type="NCBI Taxonomy" id="47878"/>
    <lineage>
        <taxon>Bacteria</taxon>
        <taxon>Pseudomonadati</taxon>
        <taxon>Pseudomonadota</taxon>
        <taxon>Gammaproteobacteria</taxon>
        <taxon>Pseudomonadales</taxon>
        <taxon>Pseudomonadaceae</taxon>
        <taxon>Pseudomonas</taxon>
    </lineage>
</organism>
<comment type="caution">
    <text evidence="1">The sequence shown here is derived from an EMBL/GenBank/DDBJ whole genome shotgun (WGS) entry which is preliminary data.</text>
</comment>